<dbReference type="KEGG" id="taa:NMY3_02917"/>
<dbReference type="EMBL" id="CP012850">
    <property type="protein sequence ID" value="ALI37106.1"/>
    <property type="molecule type" value="Genomic_DNA"/>
</dbReference>
<name>A0A654M3A3_9ARCH</name>
<organism evidence="1 2">
    <name type="scientific">Candidatus Nitrosocosmicus oleophilus</name>
    <dbReference type="NCBI Taxonomy" id="1353260"/>
    <lineage>
        <taxon>Archaea</taxon>
        <taxon>Nitrososphaerota</taxon>
        <taxon>Nitrososphaeria</taxon>
        <taxon>Nitrososphaerales</taxon>
        <taxon>Nitrososphaeraceae</taxon>
        <taxon>Candidatus Nitrosocosmicus</taxon>
    </lineage>
</organism>
<dbReference type="AlphaFoldDB" id="A0A654M3A3"/>
<sequence>MKLKTFCSLTMIPTLILILLLLTSLDNYSIQTDTYGQPIYSAPIYQSSSFTVLSSYSYINSTTADNGTASE</sequence>
<accession>A0A654M3A3</accession>
<evidence type="ECO:0000313" key="2">
    <source>
        <dbReference type="Proteomes" id="UP000058925"/>
    </source>
</evidence>
<keyword evidence="2" id="KW-1185">Reference proteome</keyword>
<protein>
    <submittedName>
        <fullName evidence="1">Uncharacterized protein</fullName>
    </submittedName>
</protein>
<dbReference type="Proteomes" id="UP000058925">
    <property type="component" value="Chromosome"/>
</dbReference>
<proteinExistence type="predicted"/>
<gene>
    <name evidence="1" type="ORF">NMY3_02917</name>
</gene>
<evidence type="ECO:0000313" key="1">
    <source>
        <dbReference type="EMBL" id="ALI37106.1"/>
    </source>
</evidence>
<reference evidence="2" key="1">
    <citation type="submission" date="2015-10" db="EMBL/GenBank/DDBJ databases">
        <title>Niche specialization of a soil ammonia-oxidizing archaeon, Candidatus Nitrosocosmicus oleophilus.</title>
        <authorList>
            <person name="Jung M.-Y."/>
            <person name="Rhee S.-K."/>
        </authorList>
    </citation>
    <scope>NUCLEOTIDE SEQUENCE [LARGE SCALE GENOMIC DNA]</scope>
    <source>
        <strain evidence="2">MY3</strain>
    </source>
</reference>